<feature type="compositionally biased region" description="Low complexity" evidence="1">
    <location>
        <begin position="74"/>
        <end position="84"/>
    </location>
</feature>
<feature type="region of interest" description="Disordered" evidence="1">
    <location>
        <begin position="255"/>
        <end position="297"/>
    </location>
</feature>
<dbReference type="Proteomes" id="UP000187209">
    <property type="component" value="Unassembled WGS sequence"/>
</dbReference>
<evidence type="ECO:0000313" key="3">
    <source>
        <dbReference type="Proteomes" id="UP000187209"/>
    </source>
</evidence>
<protein>
    <submittedName>
        <fullName evidence="2">Uncharacterized protein</fullName>
    </submittedName>
</protein>
<reference evidence="2 3" key="1">
    <citation type="submission" date="2016-11" db="EMBL/GenBank/DDBJ databases">
        <title>The macronuclear genome of Stentor coeruleus: a giant cell with tiny introns.</title>
        <authorList>
            <person name="Slabodnick M."/>
            <person name="Ruby J.G."/>
            <person name="Reiff S.B."/>
            <person name="Swart E.C."/>
            <person name="Gosai S."/>
            <person name="Prabakaran S."/>
            <person name="Witkowska E."/>
            <person name="Larue G.E."/>
            <person name="Fisher S."/>
            <person name="Freeman R.M."/>
            <person name="Gunawardena J."/>
            <person name="Chu W."/>
            <person name="Stover N.A."/>
            <person name="Gregory B.D."/>
            <person name="Nowacki M."/>
            <person name="Derisi J."/>
            <person name="Roy S.W."/>
            <person name="Marshall W.F."/>
            <person name="Sood P."/>
        </authorList>
    </citation>
    <scope>NUCLEOTIDE SEQUENCE [LARGE SCALE GENOMIC DNA]</scope>
    <source>
        <strain evidence="2">WM001</strain>
    </source>
</reference>
<sequence length="502" mass="56702">MDKSSENLQNAIFRGKNIEKLIKIKKKSKSFLVNEPPGVSNKFKILKVNKKIDPTPLKTRASVNKENAHKKDTSSFISTSSSKPKIQRQNTIKKKFIKLKVCKKHYTRGQSLYDTGRKLPQKEPQETLKPQSSFNNLKVGEISNKLTPRSTHPSPQYSHRTPDNIRLCENQNMPVLTEKKTKIPEVGYYCKRLSIFDKSKCLYTDGDISSIYGNKSTLGEDNYENPFEIVCDDLNIQKREGISSITKTLKLDSVSPSKSLEPKLSPQKAKKATQLQKSPETKSEQNLSQNSNKPKLFEPFKTFEPQEAFESFEVLEGFEPFKRSKSPNAIVSPDSNMKGIDLFAKTTTSFYNPDKNPIISPPRNQIPDIYNPESFASPIRVIKIYNSPDGKVVMKTPESICKKNSQCGYGAPRKTLADYDSPGSFLFSLSSNSSEERIGEFCGKSPRYLLDDGGFLTKKPLFSGYRDEESQTDLFDIVTDEKVLEGLKIIGKLSEIINLKNN</sequence>
<feature type="region of interest" description="Disordered" evidence="1">
    <location>
        <begin position="62"/>
        <end position="88"/>
    </location>
</feature>
<keyword evidence="3" id="KW-1185">Reference proteome</keyword>
<dbReference type="AlphaFoldDB" id="A0A1R2BK30"/>
<gene>
    <name evidence="2" type="ORF">SteCoe_23359</name>
</gene>
<dbReference type="EMBL" id="MPUH01000592">
    <property type="protein sequence ID" value="OMJ77132.1"/>
    <property type="molecule type" value="Genomic_DNA"/>
</dbReference>
<feature type="compositionally biased region" description="Polar residues" evidence="1">
    <location>
        <begin position="273"/>
        <end position="293"/>
    </location>
</feature>
<proteinExistence type="predicted"/>
<accession>A0A1R2BK30</accession>
<evidence type="ECO:0000256" key="1">
    <source>
        <dbReference type="SAM" id="MobiDB-lite"/>
    </source>
</evidence>
<name>A0A1R2BK30_9CILI</name>
<organism evidence="2 3">
    <name type="scientific">Stentor coeruleus</name>
    <dbReference type="NCBI Taxonomy" id="5963"/>
    <lineage>
        <taxon>Eukaryota</taxon>
        <taxon>Sar</taxon>
        <taxon>Alveolata</taxon>
        <taxon>Ciliophora</taxon>
        <taxon>Postciliodesmatophora</taxon>
        <taxon>Heterotrichea</taxon>
        <taxon>Heterotrichida</taxon>
        <taxon>Stentoridae</taxon>
        <taxon>Stentor</taxon>
    </lineage>
</organism>
<comment type="caution">
    <text evidence="2">The sequence shown here is derived from an EMBL/GenBank/DDBJ whole genome shotgun (WGS) entry which is preliminary data.</text>
</comment>
<feature type="compositionally biased region" description="Low complexity" evidence="1">
    <location>
        <begin position="255"/>
        <end position="267"/>
    </location>
</feature>
<evidence type="ECO:0000313" key="2">
    <source>
        <dbReference type="EMBL" id="OMJ77132.1"/>
    </source>
</evidence>